<dbReference type="Proteomes" id="UP000001652">
    <property type="component" value="Chromosome"/>
</dbReference>
<dbReference type="EMBL" id="CP000416">
    <property type="protein sequence ID" value="ABJ65200.1"/>
    <property type="molecule type" value="Genomic_DNA"/>
</dbReference>
<organism evidence="1 2">
    <name type="scientific">Levilactobacillus brevis (strain ATCC 367 / BCRC 12310 / CIP 105137 / JCM 1170 / LMG 11437 / NCIMB 947 / NCTC 947)</name>
    <name type="common">Lactobacillus brevis</name>
    <dbReference type="NCBI Taxonomy" id="387344"/>
    <lineage>
        <taxon>Bacteria</taxon>
        <taxon>Bacillati</taxon>
        <taxon>Bacillota</taxon>
        <taxon>Bacilli</taxon>
        <taxon>Lactobacillales</taxon>
        <taxon>Lactobacillaceae</taxon>
        <taxon>Levilactobacillus</taxon>
    </lineage>
</organism>
<dbReference type="HOGENOM" id="CLU_2752674_0_0_9"/>
<evidence type="ECO:0000313" key="2">
    <source>
        <dbReference type="Proteomes" id="UP000001652"/>
    </source>
</evidence>
<dbReference type="STRING" id="387344.LVIS_2149"/>
<gene>
    <name evidence="1" type="ordered locus">LVIS_2149</name>
</gene>
<keyword evidence="2" id="KW-1185">Reference proteome</keyword>
<evidence type="ECO:0000313" key="1">
    <source>
        <dbReference type="EMBL" id="ABJ65200.1"/>
    </source>
</evidence>
<accession>Q03NM2</accession>
<name>Q03NM2_LEVBA</name>
<dbReference type="AlphaFoldDB" id="Q03NM2"/>
<sequence length="70" mass="7588">MIVVRPLVAVNGLERTGHDFKPSTPLVLKLGLILSARKTRPKDNDGTEPICRFPLGYGGVGWQGMVVLSD</sequence>
<reference evidence="1 2" key="1">
    <citation type="journal article" date="2006" name="Proc. Natl. Acad. Sci. U.S.A.">
        <title>Comparative genomics of the lactic acid bacteria.</title>
        <authorList>
            <person name="Makarova K."/>
            <person name="Slesarev A."/>
            <person name="Wolf Y."/>
            <person name="Sorokin A."/>
            <person name="Mirkin B."/>
            <person name="Koonin E."/>
            <person name="Pavlov A."/>
            <person name="Pavlova N."/>
            <person name="Karamychev V."/>
            <person name="Polouchine N."/>
            <person name="Shakhova V."/>
            <person name="Grigoriev I."/>
            <person name="Lou Y."/>
            <person name="Rohksar D."/>
            <person name="Lucas S."/>
            <person name="Huang K."/>
            <person name="Goodstein D.M."/>
            <person name="Hawkins T."/>
            <person name="Plengvidhya V."/>
            <person name="Welker D."/>
            <person name="Hughes J."/>
            <person name="Goh Y."/>
            <person name="Benson A."/>
            <person name="Baldwin K."/>
            <person name="Lee J.H."/>
            <person name="Diaz-Muniz I."/>
            <person name="Dosti B."/>
            <person name="Smeianov V."/>
            <person name="Wechter W."/>
            <person name="Barabote R."/>
            <person name="Lorca G."/>
            <person name="Altermann E."/>
            <person name="Barrangou R."/>
            <person name="Ganesan B."/>
            <person name="Xie Y."/>
            <person name="Rawsthorne H."/>
            <person name="Tamir D."/>
            <person name="Parker C."/>
            <person name="Breidt F."/>
            <person name="Broadbent J."/>
            <person name="Hutkins R."/>
            <person name="O'Sullivan D."/>
            <person name="Steele J."/>
            <person name="Unlu G."/>
            <person name="Saier M."/>
            <person name="Klaenhammer T."/>
            <person name="Richardson P."/>
            <person name="Kozyavkin S."/>
            <person name="Weimer B."/>
            <person name="Mills D."/>
        </authorList>
    </citation>
    <scope>NUCLEOTIDE SEQUENCE [LARGE SCALE GENOMIC DNA]</scope>
    <source>
        <strain evidence="2">ATCC 367 / BCRC 12310 / CIP 105137 / JCM 1170 / LMG 11437 / NCIMB 947 / NCTC 947</strain>
    </source>
</reference>
<protein>
    <submittedName>
        <fullName evidence="1">Uncharacterized protein</fullName>
    </submittedName>
</protein>
<dbReference type="KEGG" id="lbr:LVIS_2149"/>
<proteinExistence type="predicted"/>